<proteinExistence type="predicted"/>
<accession>A0A4D9DF47</accession>
<reference evidence="1 2" key="2">
    <citation type="submission" date="2019-04" db="EMBL/GenBank/DDBJ databases">
        <title>The genome sequence of big-headed turtle.</title>
        <authorList>
            <person name="Gong S."/>
        </authorList>
    </citation>
    <scope>NUCLEOTIDE SEQUENCE [LARGE SCALE GENOMIC DNA]</scope>
    <source>
        <strain evidence="1">DO16091913</strain>
        <tissue evidence="1">Muscle</tissue>
    </source>
</reference>
<protein>
    <submittedName>
        <fullName evidence="1">Molecular chaperone DnaK</fullName>
    </submittedName>
</protein>
<comment type="caution">
    <text evidence="1">The sequence shown here is derived from an EMBL/GenBank/DDBJ whole genome shotgun (WGS) entry which is preliminary data.</text>
</comment>
<organism evidence="1 2">
    <name type="scientific">Platysternon megacephalum</name>
    <name type="common">big-headed turtle</name>
    <dbReference type="NCBI Taxonomy" id="55544"/>
    <lineage>
        <taxon>Eukaryota</taxon>
        <taxon>Metazoa</taxon>
        <taxon>Chordata</taxon>
        <taxon>Craniata</taxon>
        <taxon>Vertebrata</taxon>
        <taxon>Euteleostomi</taxon>
        <taxon>Archelosauria</taxon>
        <taxon>Testudinata</taxon>
        <taxon>Testudines</taxon>
        <taxon>Cryptodira</taxon>
        <taxon>Durocryptodira</taxon>
        <taxon>Testudinoidea</taxon>
        <taxon>Platysternidae</taxon>
        <taxon>Platysternon</taxon>
    </lineage>
</organism>
<gene>
    <name evidence="1" type="ORF">DR999_PMT22188</name>
</gene>
<dbReference type="OrthoDB" id="9012628at2759"/>
<evidence type="ECO:0000313" key="2">
    <source>
        <dbReference type="Proteomes" id="UP000297703"/>
    </source>
</evidence>
<sequence length="273" mass="31324">MVNFLGLIYLNSKDFVLLHFQAGKGVLSRIESYPKGIQMGLIFSRPPCPLPLSVESLLRVRSRLESQGKMTNELRSLFDKVLQVFPLECVGVQENAKVVVQSGSEILEFISGKGECVFTFFTIDGQPHYNLRKPASFLTQLLRDPEPLSTMNLLRMRSNLETQGQMTDELRSCMDLALNEYLQEPKFVQENARMVIQSRGKLLEFSSGRGECQICVFFFANRGAQYDLTASQFIAVARMLNRKSDTILNFILQLMRPSIPNLIQLIWERNWRW</sequence>
<name>A0A4D9DF47_9SAUR</name>
<reference evidence="1 2" key="1">
    <citation type="submission" date="2019-04" db="EMBL/GenBank/DDBJ databases">
        <title>Draft genome of the big-headed turtle Platysternon megacephalum.</title>
        <authorList>
            <person name="Gong S."/>
        </authorList>
    </citation>
    <scope>NUCLEOTIDE SEQUENCE [LARGE SCALE GENOMIC DNA]</scope>
    <source>
        <strain evidence="1">DO16091913</strain>
        <tissue evidence="1">Muscle</tissue>
    </source>
</reference>
<evidence type="ECO:0000313" key="1">
    <source>
        <dbReference type="EMBL" id="TFJ96056.1"/>
    </source>
</evidence>
<keyword evidence="2" id="KW-1185">Reference proteome</keyword>
<dbReference type="AlphaFoldDB" id="A0A4D9DF47"/>
<dbReference type="EMBL" id="QXTE01000837">
    <property type="protein sequence ID" value="TFJ96056.1"/>
    <property type="molecule type" value="Genomic_DNA"/>
</dbReference>
<dbReference type="Proteomes" id="UP000297703">
    <property type="component" value="Unassembled WGS sequence"/>
</dbReference>